<reference evidence="3 4" key="1">
    <citation type="submission" date="2021-11" db="EMBL/GenBank/DDBJ databases">
        <authorList>
            <person name="Huq M.A."/>
        </authorList>
    </citation>
    <scope>NUCLEOTIDE SEQUENCE [LARGE SCALE GENOMIC DNA]</scope>
    <source>
        <strain evidence="3 4">MAHUQ-52</strain>
    </source>
</reference>
<organism evidence="3 4">
    <name type="scientific">Massilia agrisoli</name>
    <dbReference type="NCBI Taxonomy" id="2892444"/>
    <lineage>
        <taxon>Bacteria</taxon>
        <taxon>Pseudomonadati</taxon>
        <taxon>Pseudomonadota</taxon>
        <taxon>Betaproteobacteria</taxon>
        <taxon>Burkholderiales</taxon>
        <taxon>Oxalobacteraceae</taxon>
        <taxon>Telluria group</taxon>
        <taxon>Massilia</taxon>
    </lineage>
</organism>
<sequence length="149" mass="16545">MGPSKFDRTAQQQYDLQYVDGYLAGVADATEGKEWCDTHKVKAHEIDAYLVWALKDMPPEQLQRTAAAKLMVALLAKRFPCTEGMLYPVESPYKNGRHKGALIEPAQAKRSNVLSRPGYSGEPEKFKPFEAHDGIGMRKGMAKESGSGR</sequence>
<protein>
    <recommendedName>
        <fullName evidence="2">Rap1a immunity protein domain-containing protein</fullName>
    </recommendedName>
</protein>
<evidence type="ECO:0000259" key="2">
    <source>
        <dbReference type="Pfam" id="PF18602"/>
    </source>
</evidence>
<comment type="caution">
    <text evidence="3">The sequence shown here is derived from an EMBL/GenBank/DDBJ whole genome shotgun (WGS) entry which is preliminary data.</text>
</comment>
<dbReference type="Proteomes" id="UP001198701">
    <property type="component" value="Unassembled WGS sequence"/>
</dbReference>
<gene>
    <name evidence="3" type="ORF">LMJ30_11430</name>
</gene>
<dbReference type="InterPro" id="IPR041238">
    <property type="entry name" value="Rap1a"/>
</dbReference>
<name>A0ABS8ISF4_9BURK</name>
<dbReference type="Pfam" id="PF18602">
    <property type="entry name" value="Rap1a"/>
    <property type="match status" value="1"/>
</dbReference>
<evidence type="ECO:0000313" key="4">
    <source>
        <dbReference type="Proteomes" id="UP001198701"/>
    </source>
</evidence>
<evidence type="ECO:0000256" key="1">
    <source>
        <dbReference type="SAM" id="MobiDB-lite"/>
    </source>
</evidence>
<accession>A0ABS8ISF4</accession>
<dbReference type="EMBL" id="JAJHPV010000013">
    <property type="protein sequence ID" value="MCC6071570.1"/>
    <property type="molecule type" value="Genomic_DNA"/>
</dbReference>
<feature type="compositionally biased region" description="Basic and acidic residues" evidence="1">
    <location>
        <begin position="122"/>
        <end position="136"/>
    </location>
</feature>
<feature type="domain" description="Rap1a immunity protein" evidence="2">
    <location>
        <begin position="9"/>
        <end position="81"/>
    </location>
</feature>
<evidence type="ECO:0000313" key="3">
    <source>
        <dbReference type="EMBL" id="MCC6071570.1"/>
    </source>
</evidence>
<keyword evidence="4" id="KW-1185">Reference proteome</keyword>
<feature type="region of interest" description="Disordered" evidence="1">
    <location>
        <begin position="112"/>
        <end position="149"/>
    </location>
</feature>
<dbReference type="RefSeq" id="WP_371873013.1">
    <property type="nucleotide sequence ID" value="NZ_JAJHPV010000013.1"/>
</dbReference>
<proteinExistence type="predicted"/>
<dbReference type="Gene3D" id="1.10.890.40">
    <property type="match status" value="1"/>
</dbReference>